<organism evidence="2">
    <name type="scientific">anaerobic digester metagenome</name>
    <dbReference type="NCBI Taxonomy" id="1263854"/>
    <lineage>
        <taxon>unclassified sequences</taxon>
        <taxon>metagenomes</taxon>
        <taxon>ecological metagenomes</taxon>
    </lineage>
</organism>
<name>A0A485LTG4_9ZZZZ</name>
<gene>
    <name evidence="2" type="ORF">SCFA_10003</name>
</gene>
<dbReference type="EMBL" id="CAADRN010000001">
    <property type="protein sequence ID" value="VFU11190.1"/>
    <property type="molecule type" value="Genomic_DNA"/>
</dbReference>
<evidence type="ECO:0000256" key="1">
    <source>
        <dbReference type="SAM" id="MobiDB-lite"/>
    </source>
</evidence>
<proteinExistence type="predicted"/>
<accession>A0A485LTG4</accession>
<sequence>MMYTWMGKLKNLLLMELRQIHMMAHLAMLAPNETARHMVLTLLGDELDEAKFYNNILCADCGAKMPVCPGAGYQPDLPCPPGTAPGAGYPPGMPCPPHHDPCPKPGHPPSYLKPAGPGSTLAPSVPVEAPGLFPGLYPGVPPGIPLAEKENEDDKK</sequence>
<dbReference type="AlphaFoldDB" id="A0A485LTG4"/>
<evidence type="ECO:0000313" key="2">
    <source>
        <dbReference type="EMBL" id="VFU11190.1"/>
    </source>
</evidence>
<reference evidence="2" key="1">
    <citation type="submission" date="2019-03" db="EMBL/GenBank/DDBJ databases">
        <authorList>
            <person name="Hao L."/>
        </authorList>
    </citation>
    <scope>NUCLEOTIDE SEQUENCE</scope>
</reference>
<feature type="region of interest" description="Disordered" evidence="1">
    <location>
        <begin position="80"/>
        <end position="125"/>
    </location>
</feature>
<protein>
    <submittedName>
        <fullName evidence="2">Uncharacterized protein</fullName>
    </submittedName>
</protein>